<reference evidence="1" key="1">
    <citation type="journal article" date="2021" name="Proc. Natl. Acad. Sci. U.S.A.">
        <title>A Catalog of Tens of Thousands of Viruses from Human Metagenomes Reveals Hidden Associations with Chronic Diseases.</title>
        <authorList>
            <person name="Tisza M.J."/>
            <person name="Buck C.B."/>
        </authorList>
    </citation>
    <scope>NUCLEOTIDE SEQUENCE</scope>
    <source>
        <strain evidence="1">CtWBz6</strain>
    </source>
</reference>
<evidence type="ECO:0000313" key="1">
    <source>
        <dbReference type="EMBL" id="DAE17840.1"/>
    </source>
</evidence>
<organism evidence="1">
    <name type="scientific">Siphoviridae sp. ctWBz6</name>
    <dbReference type="NCBI Taxonomy" id="2825536"/>
    <lineage>
        <taxon>Viruses</taxon>
        <taxon>Duplodnaviria</taxon>
        <taxon>Heunggongvirae</taxon>
        <taxon>Uroviricota</taxon>
        <taxon>Caudoviricetes</taxon>
    </lineage>
</organism>
<name>A0A8S5QFI6_9CAUD</name>
<protein>
    <submittedName>
        <fullName evidence="1">PORTAL PROTEIN</fullName>
    </submittedName>
</protein>
<accession>A0A8S5QFI6</accession>
<dbReference type="EMBL" id="BK015647">
    <property type="protein sequence ID" value="DAE17840.1"/>
    <property type="molecule type" value="Genomic_DNA"/>
</dbReference>
<sequence length="411" mass="45615">MAYELKGIGYMRRKLATKRTRVLTRYEYYEMKHLAADFDISTPPSLKTWRSVLGWCGRAVDSLADRLQFCEFRGDDFDLNTIYAMNNPDALFDSAVLSALISSCCFICISPDEDGFPRMQVIDGGNATGCIDPITGLLDEGYAVLDRTDTGAPKLEAYFTSDRTEYIAAGKPVRVDYHPVGRPLLVPIIYRPDAVRPFGHSRISRACMSLVGSAMRTVKRSEVSAEYYSFPQKWVVGLSDDHEALNAWKASMSSLLAFGKDGEGDSPTVGQFQQQSMAPHTEQLRMFAALFAGETGLTLDDLGFPSDNPSSSEAIKAAHETMRLTARKAQRTFGSGFLNAGYLAACLRDNYQYRRDQLYLTKPIWEPVFEPDAAMLSKVGDAVLKINQAIPGYFDKRTLRDISGIQPGDNA</sequence>
<proteinExistence type="predicted"/>
<dbReference type="InterPro" id="IPR021145">
    <property type="entry name" value="Portal_protein_SPP1_Gp6-like"/>
</dbReference>
<dbReference type="Pfam" id="PF05133">
    <property type="entry name" value="SPP1_portal"/>
    <property type="match status" value="1"/>
</dbReference>